<proteinExistence type="inferred from homology"/>
<comment type="function">
    <text evidence="14">Component of the F(0) channel, it forms part of the peripheral stalk, linking F(1) to F(0).</text>
</comment>
<keyword evidence="5 14" id="KW-0138">CF(0)</keyword>
<dbReference type="GO" id="GO:0046933">
    <property type="term" value="F:proton-transporting ATP synthase activity, rotational mechanism"/>
    <property type="evidence" value="ECO:0007669"/>
    <property type="project" value="UniProtKB-UniRule"/>
</dbReference>
<evidence type="ECO:0000256" key="2">
    <source>
        <dbReference type="ARBA" id="ARBA00005513"/>
    </source>
</evidence>
<dbReference type="NCBIfam" id="TIGR01144">
    <property type="entry name" value="ATP_synt_b"/>
    <property type="match status" value="1"/>
</dbReference>
<keyword evidence="8 14" id="KW-1133">Transmembrane helix</keyword>
<dbReference type="CDD" id="cd06503">
    <property type="entry name" value="ATP-synt_Fo_b"/>
    <property type="match status" value="1"/>
</dbReference>
<comment type="similarity">
    <text evidence="2 14 15">Belongs to the ATPase B chain family.</text>
</comment>
<dbReference type="Gene3D" id="6.10.250.1580">
    <property type="match status" value="1"/>
</dbReference>
<keyword evidence="9 14" id="KW-0406">Ion transport</keyword>
<feature type="transmembrane region" description="Helical" evidence="14">
    <location>
        <begin position="28"/>
        <end position="47"/>
    </location>
</feature>
<dbReference type="InterPro" id="IPR050059">
    <property type="entry name" value="ATP_synthase_B_chain"/>
</dbReference>
<evidence type="ECO:0000256" key="5">
    <source>
        <dbReference type="ARBA" id="ARBA00022547"/>
    </source>
</evidence>
<dbReference type="SUPFAM" id="SSF81573">
    <property type="entry name" value="F1F0 ATP synthase subunit B, membrane domain"/>
    <property type="match status" value="1"/>
</dbReference>
<dbReference type="eggNOG" id="COG0711">
    <property type="taxonomic scope" value="Bacteria"/>
</dbReference>
<evidence type="ECO:0000256" key="9">
    <source>
        <dbReference type="ARBA" id="ARBA00023065"/>
    </source>
</evidence>
<evidence type="ECO:0000256" key="11">
    <source>
        <dbReference type="ARBA" id="ARBA00023310"/>
    </source>
</evidence>
<dbReference type="AlphaFoldDB" id="K0YSI6"/>
<dbReference type="GO" id="GO:0045259">
    <property type="term" value="C:proton-transporting ATP synthase complex"/>
    <property type="evidence" value="ECO:0007669"/>
    <property type="project" value="UniProtKB-KW"/>
</dbReference>
<dbReference type="PATRIC" id="fig|883077.3.peg.1064"/>
<evidence type="ECO:0000256" key="6">
    <source>
        <dbReference type="ARBA" id="ARBA00022692"/>
    </source>
</evidence>
<reference evidence="16 17" key="1">
    <citation type="submission" date="2012-07" db="EMBL/GenBank/DDBJ databases">
        <title>The Genome Sequence of Actinomyces turicensis ACS-279-V-COL4.</title>
        <authorList>
            <consortium name="The Broad Institute Genome Sequencing Platform"/>
            <person name="Earl A."/>
            <person name="Ward D."/>
            <person name="Feldgarden M."/>
            <person name="Gevers D."/>
            <person name="Saerens B."/>
            <person name="Vaneechoutte M."/>
            <person name="Walker B."/>
            <person name="Young S.K."/>
            <person name="Zeng Q."/>
            <person name="Gargeya S."/>
            <person name="Fitzgerald M."/>
            <person name="Haas B."/>
            <person name="Abouelleil A."/>
            <person name="Alvarado L."/>
            <person name="Arachchi H.M."/>
            <person name="Berlin A."/>
            <person name="Chapman S.B."/>
            <person name="Goldberg J."/>
            <person name="Griggs A."/>
            <person name="Gujja S."/>
            <person name="Hansen M."/>
            <person name="Howarth C."/>
            <person name="Imamovic A."/>
            <person name="Larimer J."/>
            <person name="McCowen C."/>
            <person name="Montmayeur A."/>
            <person name="Murphy C."/>
            <person name="Neiman D."/>
            <person name="Pearson M."/>
            <person name="Priest M."/>
            <person name="Roberts A."/>
            <person name="Saif S."/>
            <person name="Shea T."/>
            <person name="Sisk P."/>
            <person name="Sykes S."/>
            <person name="Wortman J."/>
            <person name="Nusbaum C."/>
            <person name="Birren B."/>
        </authorList>
    </citation>
    <scope>NUCLEOTIDE SEQUENCE [LARGE SCALE GENOMIC DNA]</scope>
    <source>
        <strain evidence="16 17">ACS-279-V-Col4</strain>
    </source>
</reference>
<dbReference type="InterPro" id="IPR002146">
    <property type="entry name" value="ATP_synth_b/b'su_bac/chlpt"/>
</dbReference>
<dbReference type="GO" id="GO:0046961">
    <property type="term" value="F:proton-transporting ATPase activity, rotational mechanism"/>
    <property type="evidence" value="ECO:0007669"/>
    <property type="project" value="TreeGrafter"/>
</dbReference>
<dbReference type="Pfam" id="PF00430">
    <property type="entry name" value="ATP-synt_B"/>
    <property type="match status" value="1"/>
</dbReference>
<dbReference type="PANTHER" id="PTHR33445:SF1">
    <property type="entry name" value="ATP SYNTHASE SUBUNIT B"/>
    <property type="match status" value="1"/>
</dbReference>
<evidence type="ECO:0000256" key="15">
    <source>
        <dbReference type="RuleBase" id="RU003848"/>
    </source>
</evidence>
<comment type="caution">
    <text evidence="16">The sequence shown here is derived from an EMBL/GenBank/DDBJ whole genome shotgun (WGS) entry which is preliminary data.</text>
</comment>
<evidence type="ECO:0000256" key="8">
    <source>
        <dbReference type="ARBA" id="ARBA00022989"/>
    </source>
</evidence>
<sequence length="191" mass="21241">MTIAMHQVIAASEEVGGLAVILPPLYEIFWSALVLLIVLLLVGKFALPRLYTAMDERQAKIEEGLAFAEKAKEDQARVVRDREDALKQANIEAHEIREKASQEAQGIIADARVEAQNEATRILENAQRQILAEKQAAEISLRSDVGLLATELAEKIVGEHLSDTALTSRVVDRFLDDLEADTLRESERTNR</sequence>
<keyword evidence="7 14" id="KW-0375">Hydrogen ion transport</keyword>
<keyword evidence="17" id="KW-1185">Reference proteome</keyword>
<comment type="subcellular location">
    <subcellularLocation>
        <location evidence="1 14">Cell membrane</location>
        <topology evidence="1 14">Single-pass membrane protein</topology>
    </subcellularLocation>
</comment>
<evidence type="ECO:0000256" key="1">
    <source>
        <dbReference type="ARBA" id="ARBA00004162"/>
    </source>
</evidence>
<keyword evidence="6 14" id="KW-0812">Transmembrane</keyword>
<dbReference type="InterPro" id="IPR028987">
    <property type="entry name" value="ATP_synth_B-like_membr_sf"/>
</dbReference>
<dbReference type="EMBL" id="AGWQ01000006">
    <property type="protein sequence ID" value="EJZ86433.1"/>
    <property type="molecule type" value="Genomic_DNA"/>
</dbReference>
<keyword evidence="10 14" id="KW-0472">Membrane</keyword>
<accession>K0YSI6</accession>
<dbReference type="STRING" id="883077.HMPREF9241_01058"/>
<evidence type="ECO:0000256" key="3">
    <source>
        <dbReference type="ARBA" id="ARBA00022448"/>
    </source>
</evidence>
<keyword evidence="11 14" id="KW-0066">ATP synthesis</keyword>
<evidence type="ECO:0000313" key="17">
    <source>
        <dbReference type="Proteomes" id="UP000003994"/>
    </source>
</evidence>
<dbReference type="GO" id="GO:0005886">
    <property type="term" value="C:plasma membrane"/>
    <property type="evidence" value="ECO:0007669"/>
    <property type="project" value="UniProtKB-SubCell"/>
</dbReference>
<evidence type="ECO:0000256" key="13">
    <source>
        <dbReference type="ARBA" id="ARBA00025830"/>
    </source>
</evidence>
<comment type="subunit">
    <text evidence="13 14">F-type ATPases have 2 components, F(1) - the catalytic core - and F(0) - the membrane proton channel. F(1) has five subunits: alpha(3), beta(3), gamma(1), delta(1), epsilon(1). F(0) has three main subunits: a(1), b(2) and c(10-14). The alpha and beta chains form an alternating ring which encloses part of the gamma chain. F(1) is attached to F(0) by a central stalk formed by the gamma and epsilon chains, while a peripheral stalk is formed by the delta and b chains.</text>
</comment>
<evidence type="ECO:0000256" key="7">
    <source>
        <dbReference type="ARBA" id="ARBA00022781"/>
    </source>
</evidence>
<evidence type="ECO:0000313" key="16">
    <source>
        <dbReference type="EMBL" id="EJZ86433.1"/>
    </source>
</evidence>
<dbReference type="InterPro" id="IPR005864">
    <property type="entry name" value="ATP_synth_F0_bsu_bac"/>
</dbReference>
<dbReference type="HOGENOM" id="CLU_079215_5_0_11"/>
<keyword evidence="3 14" id="KW-0813">Transport</keyword>
<evidence type="ECO:0000256" key="12">
    <source>
        <dbReference type="ARBA" id="ARBA00025198"/>
    </source>
</evidence>
<dbReference type="NCBIfam" id="NF004412">
    <property type="entry name" value="PRK05759.1-3"/>
    <property type="match status" value="1"/>
</dbReference>
<evidence type="ECO:0000256" key="4">
    <source>
        <dbReference type="ARBA" id="ARBA00022475"/>
    </source>
</evidence>
<keyword evidence="4 14" id="KW-1003">Cell membrane</keyword>
<dbReference type="HAMAP" id="MF_01398">
    <property type="entry name" value="ATP_synth_b_bprime"/>
    <property type="match status" value="1"/>
</dbReference>
<organism evidence="16 17">
    <name type="scientific">Schaalia turicensis ACS-279-V-Col4</name>
    <dbReference type="NCBI Taxonomy" id="883077"/>
    <lineage>
        <taxon>Bacteria</taxon>
        <taxon>Bacillati</taxon>
        <taxon>Actinomycetota</taxon>
        <taxon>Actinomycetes</taxon>
        <taxon>Actinomycetales</taxon>
        <taxon>Actinomycetaceae</taxon>
        <taxon>Schaalia</taxon>
    </lineage>
</organism>
<evidence type="ECO:0000256" key="14">
    <source>
        <dbReference type="HAMAP-Rule" id="MF_01398"/>
    </source>
</evidence>
<dbReference type="Proteomes" id="UP000003994">
    <property type="component" value="Unassembled WGS sequence"/>
</dbReference>
<name>K0YSI6_9ACTO</name>
<dbReference type="PANTHER" id="PTHR33445">
    <property type="entry name" value="ATP SYNTHASE SUBUNIT B', CHLOROPLASTIC"/>
    <property type="match status" value="1"/>
</dbReference>
<comment type="function">
    <text evidence="12 14">F(1)F(0) ATP synthase produces ATP from ADP in the presence of a proton or sodium gradient. F-type ATPases consist of two structural domains, F(1) containing the extramembraneous catalytic core and F(0) containing the membrane proton channel, linked together by a central stalk and a peripheral stalk. During catalysis, ATP synthesis in the catalytic domain of F(1) is coupled via a rotary mechanism of the central stalk subunits to proton translocation.</text>
</comment>
<gene>
    <name evidence="14" type="primary">atpF</name>
    <name evidence="16" type="ORF">HMPREF9241_01058</name>
</gene>
<protein>
    <recommendedName>
        <fullName evidence="14">ATP synthase subunit b</fullName>
    </recommendedName>
    <alternativeName>
        <fullName evidence="14">ATP synthase F(0) sector subunit b</fullName>
    </alternativeName>
    <alternativeName>
        <fullName evidence="14">ATPase subunit I</fullName>
    </alternativeName>
    <alternativeName>
        <fullName evidence="14">F-type ATPase subunit b</fullName>
        <shortName evidence="14">F-ATPase subunit b</shortName>
    </alternativeName>
</protein>
<evidence type="ECO:0000256" key="10">
    <source>
        <dbReference type="ARBA" id="ARBA00023136"/>
    </source>
</evidence>